<dbReference type="eggNOG" id="ENOG5032Z7J">
    <property type="taxonomic scope" value="Bacteria"/>
</dbReference>
<evidence type="ECO:0000313" key="3">
    <source>
        <dbReference type="Proteomes" id="UP000024284"/>
    </source>
</evidence>
<keyword evidence="3" id="KW-1185">Reference proteome</keyword>
<dbReference type="InterPro" id="IPR036518">
    <property type="entry name" value="CobE/GbiG_C_sf"/>
</dbReference>
<dbReference type="Proteomes" id="UP000024284">
    <property type="component" value="Unassembled WGS sequence"/>
</dbReference>
<evidence type="ECO:0000259" key="1">
    <source>
        <dbReference type="Pfam" id="PF01890"/>
    </source>
</evidence>
<dbReference type="STRING" id="76947.GCA_002080435_03434"/>
<feature type="domain" description="CobE/GbiG C-terminal" evidence="1">
    <location>
        <begin position="2"/>
        <end position="113"/>
    </location>
</feature>
<name>A0A086PC73_SPHHM</name>
<dbReference type="SUPFAM" id="SSF159664">
    <property type="entry name" value="CobE/GbiG C-terminal domain-like"/>
    <property type="match status" value="1"/>
</dbReference>
<dbReference type="GO" id="GO:0009236">
    <property type="term" value="P:cobalamin biosynthetic process"/>
    <property type="evidence" value="ECO:0007669"/>
    <property type="project" value="InterPro"/>
</dbReference>
<dbReference type="Pfam" id="PF01890">
    <property type="entry name" value="CbiG_C"/>
    <property type="match status" value="1"/>
</dbReference>
<gene>
    <name evidence="2" type="ORF">BV98_001184</name>
</gene>
<evidence type="ECO:0000313" key="2">
    <source>
        <dbReference type="EMBL" id="KFG90991.1"/>
    </source>
</evidence>
<accession>A0A086PC73</accession>
<proteinExistence type="predicted"/>
<dbReference type="InterPro" id="IPR002750">
    <property type="entry name" value="CobE/GbiG_C"/>
</dbReference>
<protein>
    <submittedName>
        <fullName evidence="2">Cobalamin biosynthesis protein CobE</fullName>
    </submittedName>
</protein>
<reference evidence="2" key="1">
    <citation type="submission" date="2014-08" db="EMBL/GenBank/DDBJ databases">
        <title>Draft genome sequences of Sphingobium herbicidovorans.</title>
        <authorList>
            <person name="Gan H.M."/>
            <person name="Gan H.Y."/>
            <person name="Savka M.A."/>
        </authorList>
    </citation>
    <scope>NUCLEOTIDE SEQUENCE [LARGE SCALE GENOMIC DNA]</scope>
    <source>
        <strain evidence="2">NBRC 16415</strain>
    </source>
</reference>
<dbReference type="PATRIC" id="fig|1219045.3.peg.1207"/>
<dbReference type="EMBL" id="JFZA02000007">
    <property type="protein sequence ID" value="KFG90991.1"/>
    <property type="molecule type" value="Genomic_DNA"/>
</dbReference>
<sequence>MIVAGFGCRSGADDAAMRAALAAHGRTVSALATLTHKARLVEPLANALALPLILIDPAAIRGVATPTQSAASLIAYGTGSVAEAVALTAAGRGARLIAARIISSDGRATCALAEGILA</sequence>
<dbReference type="Gene3D" id="3.30.420.180">
    <property type="entry name" value="CobE/GbiG C-terminal domain"/>
    <property type="match status" value="1"/>
</dbReference>
<comment type="caution">
    <text evidence="2">The sequence shown here is derived from an EMBL/GenBank/DDBJ whole genome shotgun (WGS) entry which is preliminary data.</text>
</comment>
<dbReference type="AlphaFoldDB" id="A0A086PC73"/>
<organism evidence="2 3">
    <name type="scientific">Sphingobium herbicidovorans (strain ATCC 700291 / DSM 11019 / CCUG 56400 / KCTC 2939 / LMG 18315 / NBRC 16415 / MH)</name>
    <name type="common">Sphingomonas herbicidovorans</name>
    <dbReference type="NCBI Taxonomy" id="1219045"/>
    <lineage>
        <taxon>Bacteria</taxon>
        <taxon>Pseudomonadati</taxon>
        <taxon>Pseudomonadota</taxon>
        <taxon>Alphaproteobacteria</taxon>
        <taxon>Sphingomonadales</taxon>
        <taxon>Sphingomonadaceae</taxon>
        <taxon>Sphingobium</taxon>
    </lineage>
</organism>